<reference evidence="1" key="1">
    <citation type="submission" date="2009-08" db="EMBL/GenBank/DDBJ databases">
        <authorList>
            <person name="Cheung F."/>
            <person name="Xiao Y."/>
            <person name="Chan A."/>
            <person name="Moskal W."/>
            <person name="Town C.D."/>
        </authorList>
    </citation>
    <scope>NUCLEOTIDE SEQUENCE</scope>
</reference>
<name>C6TEA7_SOYBN</name>
<accession>C6TEA7</accession>
<organism evidence="1">
    <name type="scientific">Glycine max</name>
    <name type="common">Soybean</name>
    <name type="synonym">Glycine hispida</name>
    <dbReference type="NCBI Taxonomy" id="3847"/>
    <lineage>
        <taxon>Eukaryota</taxon>
        <taxon>Viridiplantae</taxon>
        <taxon>Streptophyta</taxon>
        <taxon>Embryophyta</taxon>
        <taxon>Tracheophyta</taxon>
        <taxon>Spermatophyta</taxon>
        <taxon>Magnoliopsida</taxon>
        <taxon>eudicotyledons</taxon>
        <taxon>Gunneridae</taxon>
        <taxon>Pentapetalae</taxon>
        <taxon>rosids</taxon>
        <taxon>fabids</taxon>
        <taxon>Fabales</taxon>
        <taxon>Fabaceae</taxon>
        <taxon>Papilionoideae</taxon>
        <taxon>50 kb inversion clade</taxon>
        <taxon>NPAAA clade</taxon>
        <taxon>indigoferoid/millettioid clade</taxon>
        <taxon>Phaseoleae</taxon>
        <taxon>Glycine</taxon>
        <taxon>Glycine subgen. Soja</taxon>
    </lineage>
</organism>
<sequence length="56" mass="6362">MGLTISLILKVAQQRMWALLTTPHPQHHTHSSTHTQHQSTFSRNPYGAFAVLKKVK</sequence>
<protein>
    <submittedName>
        <fullName evidence="1">Uncharacterized protein</fullName>
    </submittedName>
</protein>
<dbReference type="EMBL" id="BT095928">
    <property type="protein sequence ID" value="ACU20159.1"/>
    <property type="molecule type" value="mRNA"/>
</dbReference>
<proteinExistence type="evidence at transcript level"/>
<evidence type="ECO:0000313" key="1">
    <source>
        <dbReference type="EMBL" id="ACU20159.1"/>
    </source>
</evidence>
<dbReference type="AlphaFoldDB" id="C6TEA7"/>